<feature type="compositionally biased region" description="Polar residues" evidence="7">
    <location>
        <begin position="1246"/>
        <end position="1266"/>
    </location>
</feature>
<feature type="compositionally biased region" description="Basic residues" evidence="7">
    <location>
        <begin position="1436"/>
        <end position="1445"/>
    </location>
</feature>
<feature type="region of interest" description="Disordered" evidence="7">
    <location>
        <begin position="593"/>
        <end position="625"/>
    </location>
</feature>
<dbReference type="SMART" id="SM00248">
    <property type="entry name" value="ANK"/>
    <property type="match status" value="2"/>
</dbReference>
<feature type="region of interest" description="Disordered" evidence="7">
    <location>
        <begin position="1301"/>
        <end position="1328"/>
    </location>
</feature>
<dbReference type="Gene3D" id="3.30.710.10">
    <property type="entry name" value="Potassium Channel Kv1.1, Chain A"/>
    <property type="match status" value="2"/>
</dbReference>
<dbReference type="CDD" id="cd18500">
    <property type="entry name" value="BACK_IBtk"/>
    <property type="match status" value="1"/>
</dbReference>
<feature type="region of interest" description="Disordered" evidence="7">
    <location>
        <begin position="2217"/>
        <end position="2237"/>
    </location>
</feature>
<keyword evidence="10" id="KW-1185">Reference proteome</keyword>
<dbReference type="SUPFAM" id="SSF48403">
    <property type="entry name" value="Ankyrin repeat"/>
    <property type="match status" value="1"/>
</dbReference>
<dbReference type="PROSITE" id="PS50012">
    <property type="entry name" value="RCC1_3"/>
    <property type="match status" value="3"/>
</dbReference>
<dbReference type="Gene3D" id="4.10.450.10">
    <property type="entry name" value="Glucose Oxidase, domain 2"/>
    <property type="match status" value="1"/>
</dbReference>
<evidence type="ECO:0000256" key="1">
    <source>
        <dbReference type="ARBA" id="ARBA00001974"/>
    </source>
</evidence>
<dbReference type="PANTHER" id="PTHR22872">
    <property type="entry name" value="BTK-BINDING PROTEIN-RELATED"/>
    <property type="match status" value="1"/>
</dbReference>
<feature type="repeat" description="RCC1" evidence="6">
    <location>
        <begin position="233"/>
        <end position="286"/>
    </location>
</feature>
<keyword evidence="5" id="KW-0560">Oxidoreductase</keyword>
<keyword evidence="3" id="KW-0677">Repeat</keyword>
<feature type="compositionally biased region" description="Polar residues" evidence="7">
    <location>
        <begin position="1129"/>
        <end position="1139"/>
    </location>
</feature>
<feature type="repeat" description="RCC1" evidence="6">
    <location>
        <begin position="162"/>
        <end position="230"/>
    </location>
</feature>
<feature type="compositionally biased region" description="Polar residues" evidence="7">
    <location>
        <begin position="1459"/>
        <end position="1468"/>
    </location>
</feature>
<evidence type="ECO:0000256" key="5">
    <source>
        <dbReference type="ARBA" id="ARBA00023002"/>
    </source>
</evidence>
<dbReference type="Gene3D" id="1.25.40.20">
    <property type="entry name" value="Ankyrin repeat-containing domain"/>
    <property type="match status" value="1"/>
</dbReference>
<sequence>MTALHVHFALRNQQAFQRLLDASRGGTPQIASGPTLSTSGGRSWNKPSPLSGGIPVPSCDVNARDWLGRTVLHLAVSSLDPAALEFVKLLLSHPRIDVNTPDLESRWTALHRALYVANIPACVLLLQRADIDVSLKDFEGYTAFDVYNSTVEGTKPSELELTDLYTWGTNRNAALGLGDGDDRAFPELVPIPPQKEHSDTTTLSLRTRFQPIRAKQVAMAKLHTAVITSEPRANLRICGFGSGGRLGAGMGQFTQYTFSVPKDLTSEAQITAVALGQDHTLALTCTGSVLSWGLARFSQLGYALDGGQTLQAAPRRIVGPLKKETAVGVAACRTASACWTRDELFTWGTNNGQLGYDRAGTPVQVVPRRVTQITLAVIDAALSDTALAVLLSSRDVHCFQNGRNFKINFPTQSFPSEIQVYRPPMAQHNANIAKVVNCDNTFAALSSNGEVFTFAFSEPPPVFSSDPNAHPTKAVGVTPVKPQRIWALRKQISAVKDVALGSDGTILLCTESGHVYFRSRTNKTSKFTRVPLLQRVVSVAASSAGSFAALKAECSPAPINLQGNTVAEDLRAIQPYNHPRADSELKASIDTAVAWPPTPPSTDGQTGVQRSSTDEDDVESDEDGVAASVRKDVSIILSLIELVTRDAVHRKAESTGLFTESDDVHGADLTIKLDSGFEFPAHCVVFASRSQALKKVLVGETILDASGRPCCRIIKNKLKSSRPVMILSGIHPLSALMLATYLYTDEIPAIWDRRVLTSVADRLVECSPRADAMSIHGDLQKLSSLLRLPVLTEALNTPVKRPLEACLTHDMKVLFESMSQDVAWASSSPVTHPLAPDTVLELADAHVYCHSTILRARSPFFSAFFGNPEWTVNRRRSDHVLTVKFEHRRQRVMEYIMSFIYIGGNEELFDIMNFVQSVDDVVDFLFEVMDAAGELLLDRLLLACSSVILQFLNINNACSILSDASHFNAEQLVSSVHGYLARNLETLLESRMLGDLPVHLLRQLAEFIRARQSEKLPVTRSGMMVEKALETWKDWLALQDIPQPIVPGRKPYAGHIRHSPKLSPEMIAATSKRNRRPSAVKPSASYSPPQDLRHPITSPSAPVQETVETGSDDIFVMDDVQDIPPLNLFSAQDSTSSVTPKDGPLRGLGMYSPWKARISQLPSSKLDLRAIMAEAEDQRKISVVSGSSPQPRSRVIGFDASSVAQTSRTAQKGASIHDSQPMKTGESSPWQTPRTDRTSGRLESPVGSSPILSRQVSGTQSTSISSGLGHDIREKQTAVNRVSAPLTSTSSNLQQGQAILGKGKAPLGPTSTPTRQAAPPTSADPITRRVSEGTNKAWTTMQVPSAPLPSENASMSTTPPSFLAIQQQQRDQNAGPSHVKKSLLEIQAEEQARVAEERAIQEEIEFMRWWAAEEDRIRRETQAQPGPPIPAPGAGRGHRGGKKEKGKGTGDPRKPGQANKKSGPTSSRIAVEGGGETKQRGAATENQKGGARSRAESDRKNDTLPDKTKKEIKRCKKPSPPGKVLPREMTDRDFLDFFIPRHYLHYRFPLLLLLLFLSRVLKAMKSRTGTLGLVLVSACCSAVASSSWDIHDYPYPDHRFKAHTRAVQRRGIVTDADVQDSYDFIIVGGGTAGLVIASRLSEDSNHTVLVLEAGDTGDAVRTQIDTPGDTYYDGLSGSSYDWSFTTTAQSQAAGRSLTWPRGKVLGGSSAINGLYSVRANKLEHDTWASLQDNADGADAWNWDNQFAAYKTAETFSAPDSVLASNFSLEYSADSHGSSGPVDVSWPAFEVPIVAQWVPTLEAAGIPLNADPYSGSNAGTFIALSTIDPTNHTRSYSRSAYIDPLPPRSNLAILANATVTKIDWSTSDSSNITATGVTYQLTGSSTTRTISVNKEVILAGGAVGSPHVLMLSGVGPSDVLSAAGVDVVLDLPGVGQHLQDHIAAGISWTTTAETYASIRDSGNTDPSFLSFVNGAEAYINLTTLFGQDQAETYQQEVSSAIDSNADSLVASSDETVKEGYKAIQHAITDTFMLSELGHVELLFSVQGQKGSSSQSVMIQCALQRPLSIGRLYINSSDPFTAPVIDPWYLSNSFDVTAMREGLKLARTVGQTSPLSDYFTGETSPGSSVSTDEDWEDWLRSNFATEYHPANTCAMLPQSKGGVVDPKLKVYGTSNVRVADASVFPIQFSSHLMMSVYALAETASEIIRAEYNGVLAPGETASSSSNTTSTGGSTAQQTDSSAFMGARPLSSPAIGLVILLSVLGAVFAV</sequence>
<feature type="compositionally biased region" description="Polar residues" evidence="7">
    <location>
        <begin position="601"/>
        <end position="610"/>
    </location>
</feature>
<feature type="region of interest" description="Disordered" evidence="7">
    <location>
        <begin position="1419"/>
        <end position="1525"/>
    </location>
</feature>
<dbReference type="SUPFAM" id="SSF51905">
    <property type="entry name" value="FAD/NAD(P)-binding domain"/>
    <property type="match status" value="1"/>
</dbReference>
<dbReference type="SUPFAM" id="SSF54373">
    <property type="entry name" value="FAD-linked reductases, C-terminal domain"/>
    <property type="match status" value="1"/>
</dbReference>
<reference evidence="9" key="1">
    <citation type="submission" date="2016-06" db="EMBL/GenBank/DDBJ databases">
        <title>Draft Genome sequence of the fungus Inonotus baumii.</title>
        <authorList>
            <person name="Zhu H."/>
            <person name="Lin W."/>
        </authorList>
    </citation>
    <scope>NUCLEOTIDE SEQUENCE</scope>
    <source>
        <strain evidence="9">821</strain>
    </source>
</reference>
<evidence type="ECO:0000259" key="8">
    <source>
        <dbReference type="PROSITE" id="PS50097"/>
    </source>
</evidence>
<feature type="domain" description="BTB" evidence="8">
    <location>
        <begin position="667"/>
        <end position="747"/>
    </location>
</feature>
<dbReference type="InterPro" id="IPR000210">
    <property type="entry name" value="BTB/POZ_dom"/>
</dbReference>
<protein>
    <recommendedName>
        <fullName evidence="8">BTB domain-containing protein</fullName>
    </recommendedName>
</protein>
<name>A0A9Q5I641_SANBA</name>
<evidence type="ECO:0000313" key="9">
    <source>
        <dbReference type="EMBL" id="OCB92256.1"/>
    </source>
</evidence>
<dbReference type="EMBL" id="LNZH02000008">
    <property type="protein sequence ID" value="OCB92256.1"/>
    <property type="molecule type" value="Genomic_DNA"/>
</dbReference>
<dbReference type="InterPro" id="IPR011333">
    <property type="entry name" value="SKP1/BTB/POZ_sf"/>
</dbReference>
<proteinExistence type="predicted"/>
<dbReference type="Pfam" id="PF13540">
    <property type="entry name" value="RCC1_2"/>
    <property type="match status" value="1"/>
</dbReference>
<dbReference type="InterPro" id="IPR000408">
    <property type="entry name" value="Reg_chr_condens"/>
</dbReference>
<gene>
    <name evidence="9" type="ORF">A7U60_g336</name>
</gene>
<evidence type="ECO:0000256" key="4">
    <source>
        <dbReference type="ARBA" id="ARBA00022827"/>
    </source>
</evidence>
<dbReference type="InterPro" id="IPR036770">
    <property type="entry name" value="Ankyrin_rpt-contain_sf"/>
</dbReference>
<dbReference type="PANTHER" id="PTHR22872:SF2">
    <property type="entry name" value="INHIBITOR OF BRUTON TYROSINE KINASE"/>
    <property type="match status" value="1"/>
</dbReference>
<evidence type="ECO:0000313" key="10">
    <source>
        <dbReference type="Proteomes" id="UP000757232"/>
    </source>
</evidence>
<dbReference type="InterPro" id="IPR007867">
    <property type="entry name" value="GMC_OxRtase_C"/>
</dbReference>
<dbReference type="CDD" id="cd18186">
    <property type="entry name" value="BTB_POZ_ZBTB_KLHL-like"/>
    <property type="match status" value="2"/>
</dbReference>
<dbReference type="Gene3D" id="2.130.10.30">
    <property type="entry name" value="Regulator of chromosome condensation 1/beta-lactamase-inhibitor protein II"/>
    <property type="match status" value="1"/>
</dbReference>
<accession>A0A9Q5I641</accession>
<feature type="domain" description="BTB" evidence="8">
    <location>
        <begin position="836"/>
        <end position="903"/>
    </location>
</feature>
<feature type="compositionally biased region" description="Basic and acidic residues" evidence="7">
    <location>
        <begin position="1493"/>
        <end position="1509"/>
    </location>
</feature>
<keyword evidence="4" id="KW-0274">FAD</keyword>
<evidence type="ECO:0000256" key="3">
    <source>
        <dbReference type="ARBA" id="ARBA00022737"/>
    </source>
</evidence>
<evidence type="ECO:0000256" key="2">
    <source>
        <dbReference type="ARBA" id="ARBA00022630"/>
    </source>
</evidence>
<feature type="compositionally biased region" description="Polar residues" evidence="7">
    <location>
        <begin position="30"/>
        <end position="48"/>
    </location>
</feature>
<feature type="compositionally biased region" description="Polar residues" evidence="7">
    <location>
        <begin position="1202"/>
        <end position="1233"/>
    </location>
</feature>
<dbReference type="InterPro" id="IPR002110">
    <property type="entry name" value="Ankyrin_rpt"/>
</dbReference>
<dbReference type="Proteomes" id="UP000757232">
    <property type="component" value="Unassembled WGS sequence"/>
</dbReference>
<dbReference type="PROSITE" id="PS50097">
    <property type="entry name" value="BTB"/>
    <property type="match status" value="2"/>
</dbReference>
<organism evidence="9 10">
    <name type="scientific">Sanghuangporus baumii</name>
    <name type="common">Phellinus baumii</name>
    <dbReference type="NCBI Taxonomy" id="108892"/>
    <lineage>
        <taxon>Eukaryota</taxon>
        <taxon>Fungi</taxon>
        <taxon>Dikarya</taxon>
        <taxon>Basidiomycota</taxon>
        <taxon>Agaricomycotina</taxon>
        <taxon>Agaricomycetes</taxon>
        <taxon>Hymenochaetales</taxon>
        <taxon>Hymenochaetaceae</taxon>
        <taxon>Sanghuangporus</taxon>
    </lineage>
</organism>
<evidence type="ECO:0000256" key="7">
    <source>
        <dbReference type="SAM" id="MobiDB-lite"/>
    </source>
</evidence>
<feature type="compositionally biased region" description="Low complexity" evidence="7">
    <location>
        <begin position="2218"/>
        <end position="2237"/>
    </location>
</feature>
<comment type="cofactor">
    <cofactor evidence="1">
        <name>FAD</name>
        <dbReference type="ChEBI" id="CHEBI:57692"/>
    </cofactor>
</comment>
<feature type="region of interest" description="Disordered" evidence="7">
    <location>
        <begin position="1070"/>
        <end position="1104"/>
    </location>
</feature>
<comment type="caution">
    <text evidence="9">The sequence shown here is derived from an EMBL/GenBank/DDBJ whole genome shotgun (WGS) entry which is preliminary data.</text>
</comment>
<dbReference type="InterPro" id="IPR000172">
    <property type="entry name" value="GMC_OxRdtase_N"/>
</dbReference>
<dbReference type="SUPFAM" id="SSF50985">
    <property type="entry name" value="RCC1/BLIP-II"/>
    <property type="match status" value="1"/>
</dbReference>
<dbReference type="Pfam" id="PF12796">
    <property type="entry name" value="Ank_2"/>
    <property type="match status" value="1"/>
</dbReference>
<feature type="region of interest" description="Disordered" evidence="7">
    <location>
        <begin position="1126"/>
        <end position="1146"/>
    </location>
</feature>
<dbReference type="InterPro" id="IPR009091">
    <property type="entry name" value="RCC1/BLIP-II"/>
</dbReference>
<dbReference type="Gene3D" id="3.50.50.60">
    <property type="entry name" value="FAD/NAD(P)-binding domain"/>
    <property type="match status" value="1"/>
</dbReference>
<feature type="repeat" description="RCC1" evidence="6">
    <location>
        <begin position="287"/>
        <end position="342"/>
    </location>
</feature>
<feature type="region of interest" description="Disordered" evidence="7">
    <location>
        <begin position="30"/>
        <end position="50"/>
    </location>
</feature>
<dbReference type="Pfam" id="PF00732">
    <property type="entry name" value="GMC_oxred_N"/>
    <property type="match status" value="1"/>
</dbReference>
<dbReference type="SUPFAM" id="SSF54695">
    <property type="entry name" value="POZ domain"/>
    <property type="match status" value="1"/>
</dbReference>
<feature type="compositionally biased region" description="Acidic residues" evidence="7">
    <location>
        <begin position="614"/>
        <end position="624"/>
    </location>
</feature>
<dbReference type="InterPro" id="IPR051625">
    <property type="entry name" value="Signaling_Regulatory_Domain"/>
</dbReference>
<dbReference type="Pfam" id="PF05199">
    <property type="entry name" value="GMC_oxred_C"/>
    <property type="match status" value="1"/>
</dbReference>
<dbReference type="Pfam" id="PF00651">
    <property type="entry name" value="BTB"/>
    <property type="match status" value="1"/>
</dbReference>
<dbReference type="InterPro" id="IPR036188">
    <property type="entry name" value="FAD/NAD-bd_sf"/>
</dbReference>
<dbReference type="GO" id="GO:0050660">
    <property type="term" value="F:flavin adenine dinucleotide binding"/>
    <property type="evidence" value="ECO:0007669"/>
    <property type="project" value="InterPro"/>
</dbReference>
<dbReference type="PROSITE" id="PS00624">
    <property type="entry name" value="GMC_OXRED_2"/>
    <property type="match status" value="1"/>
</dbReference>
<dbReference type="GO" id="GO:0016614">
    <property type="term" value="F:oxidoreductase activity, acting on CH-OH group of donors"/>
    <property type="evidence" value="ECO:0007669"/>
    <property type="project" value="InterPro"/>
</dbReference>
<dbReference type="Gene3D" id="3.30.560.10">
    <property type="entry name" value="Glucose Oxidase, domain 3"/>
    <property type="match status" value="1"/>
</dbReference>
<keyword evidence="2" id="KW-0285">Flavoprotein</keyword>
<dbReference type="InterPro" id="IPR027424">
    <property type="entry name" value="Glucose_Oxidase_domain_2"/>
</dbReference>
<dbReference type="SMART" id="SM00225">
    <property type="entry name" value="BTB"/>
    <property type="match status" value="1"/>
</dbReference>
<feature type="region of interest" description="Disordered" evidence="7">
    <location>
        <begin position="1180"/>
        <end position="1271"/>
    </location>
</feature>
<dbReference type="OrthoDB" id="1893551at2759"/>
<evidence type="ECO:0000256" key="6">
    <source>
        <dbReference type="PROSITE-ProRule" id="PRU00235"/>
    </source>
</evidence>